<dbReference type="GO" id="GO:0046872">
    <property type="term" value="F:metal ion binding"/>
    <property type="evidence" value="ECO:0007669"/>
    <property type="project" value="UniProtKB-KW"/>
</dbReference>
<dbReference type="EMBL" id="PXWG01000041">
    <property type="protein sequence ID" value="PSJ27514.1"/>
    <property type="molecule type" value="Genomic_DNA"/>
</dbReference>
<keyword evidence="2" id="KW-0479">Metal-binding</keyword>
<dbReference type="SUPFAM" id="SSF55469">
    <property type="entry name" value="FMN-dependent nitroreductase-like"/>
    <property type="match status" value="1"/>
</dbReference>
<feature type="domain" description="Nitroreductase" evidence="10">
    <location>
        <begin position="253"/>
        <end position="421"/>
    </location>
</feature>
<gene>
    <name evidence="12" type="ORF">B7P34_17270</name>
</gene>
<dbReference type="HAMAP" id="MF_01259">
    <property type="entry name" value="F420_ligase_FbiB"/>
    <property type="match status" value="1"/>
</dbReference>
<evidence type="ECO:0000256" key="3">
    <source>
        <dbReference type="ARBA" id="ARBA00022741"/>
    </source>
</evidence>
<dbReference type="GO" id="GO:0016491">
    <property type="term" value="F:oxidoreductase activity"/>
    <property type="evidence" value="ECO:0007669"/>
    <property type="project" value="UniProtKB-KW"/>
</dbReference>
<dbReference type="RefSeq" id="WP_106677518.1">
    <property type="nucleotide sequence ID" value="NZ_PXWG01000041.1"/>
</dbReference>
<keyword evidence="5" id="KW-0630">Potassium</keyword>
<keyword evidence="6" id="KW-0560">Oxidoreductase</keyword>
<evidence type="ECO:0000313" key="13">
    <source>
        <dbReference type="Proteomes" id="UP000242427"/>
    </source>
</evidence>
<evidence type="ECO:0000256" key="7">
    <source>
        <dbReference type="ARBA" id="ARBA00023134"/>
    </source>
</evidence>
<evidence type="ECO:0000256" key="1">
    <source>
        <dbReference type="ARBA" id="ARBA00022598"/>
    </source>
</evidence>
<dbReference type="PANTHER" id="PTHR47917:SF1">
    <property type="entry name" value="COENZYME F420:L-GLUTAMATE LIGASE"/>
    <property type="match status" value="1"/>
</dbReference>
<proteinExistence type="inferred from homology"/>
<dbReference type="NCBIfam" id="NF009810">
    <property type="entry name" value="PRK13294.1"/>
    <property type="match status" value="1"/>
</dbReference>
<dbReference type="Pfam" id="PF01996">
    <property type="entry name" value="F420_ligase"/>
    <property type="match status" value="1"/>
</dbReference>
<accession>A0A9X7JPG7</accession>
<dbReference type="GO" id="GO:0005525">
    <property type="term" value="F:GTP binding"/>
    <property type="evidence" value="ECO:0007669"/>
    <property type="project" value="UniProtKB-KW"/>
</dbReference>
<dbReference type="InterPro" id="IPR002847">
    <property type="entry name" value="F420-0_gamma-glut_ligase-dom"/>
</dbReference>
<evidence type="ECO:0000256" key="5">
    <source>
        <dbReference type="ARBA" id="ARBA00022958"/>
    </source>
</evidence>
<evidence type="ECO:0000256" key="2">
    <source>
        <dbReference type="ARBA" id="ARBA00022723"/>
    </source>
</evidence>
<keyword evidence="3" id="KW-0547">Nucleotide-binding</keyword>
<sequence length="441" mass="46329">MSEVPGYRVWAVPGIPEVRAGDDLVKLLAGAVTGEGLPGLADGDVLLVTSKIVSKAEGRIVRAGDREAAIDAETVRVVARRGPLRIVENRLGLVMAAAGVDASNTAAGTILLLPEDPDASARALRDGLREALGVDVGVIVTDTFGRPWRNGLTDVAIGAAGVRVLDDLRGGTDAHGNPLSATVVATADELAAAGDLVKGKVAGLPVAVVRGLPHVVGEDGDRAPGARALVRSAGDDMFRLGTSEAVREAVTLRRTVREFTGEPVDGAAVRRAVAAAVTAPAPHHTTPWRFVLLESEEARVRLLDAMREAWIADLRGDGFGEESIAKRVRRGDVLRNAPYLVVPCLVMDGSHTYPDARRNASEREMFVVAAGAAVQNFLVALAGERLGSAWISSTMFCRDVVREVLELPEGWDPMGAVAVGHAAAAPRERPVRVADAFIAVR</sequence>
<dbReference type="Gene3D" id="3.40.109.10">
    <property type="entry name" value="NADH Oxidase"/>
    <property type="match status" value="1"/>
</dbReference>
<evidence type="ECO:0000256" key="8">
    <source>
        <dbReference type="ARBA" id="ARBA00023211"/>
    </source>
</evidence>
<comment type="caution">
    <text evidence="12">The sequence shown here is derived from an EMBL/GenBank/DDBJ whole genome shotgun (WGS) entry which is preliminary data.</text>
</comment>
<keyword evidence="4" id="KW-0460">Magnesium</keyword>
<dbReference type="NCBIfam" id="TIGR03553">
    <property type="entry name" value="F420_FbiB_CTERM"/>
    <property type="match status" value="1"/>
</dbReference>
<evidence type="ECO:0000256" key="4">
    <source>
        <dbReference type="ARBA" id="ARBA00022842"/>
    </source>
</evidence>
<dbReference type="InterPro" id="IPR023661">
    <property type="entry name" value="FbiB"/>
</dbReference>
<keyword evidence="8" id="KW-0464">Manganese</keyword>
<evidence type="ECO:0000259" key="11">
    <source>
        <dbReference type="Pfam" id="PF01996"/>
    </source>
</evidence>
<dbReference type="SUPFAM" id="SSF144010">
    <property type="entry name" value="CofE-like"/>
    <property type="match status" value="1"/>
</dbReference>
<dbReference type="InterPro" id="IPR008225">
    <property type="entry name" value="F420-0_g-glutamyl_ligase"/>
</dbReference>
<name>A0A9X7JPG7_9ACTN</name>
<evidence type="ECO:0000313" key="12">
    <source>
        <dbReference type="EMBL" id="PSJ27514.1"/>
    </source>
</evidence>
<keyword evidence="13" id="KW-1185">Reference proteome</keyword>
<dbReference type="OrthoDB" id="9788295at2"/>
<feature type="domain" description="Coenzyme F420:L-glutamate ligase-like" evidence="11">
    <location>
        <begin position="15"/>
        <end position="211"/>
    </location>
</feature>
<keyword evidence="9" id="KW-0511">Multifunctional enzyme</keyword>
<evidence type="ECO:0000259" key="10">
    <source>
        <dbReference type="Pfam" id="PF00881"/>
    </source>
</evidence>
<organism evidence="12 13">
    <name type="scientific">Streptosporangium nondiastaticum</name>
    <dbReference type="NCBI Taxonomy" id="35764"/>
    <lineage>
        <taxon>Bacteria</taxon>
        <taxon>Bacillati</taxon>
        <taxon>Actinomycetota</taxon>
        <taxon>Actinomycetes</taxon>
        <taxon>Streptosporangiales</taxon>
        <taxon>Streptosporangiaceae</taxon>
        <taxon>Streptosporangium</taxon>
    </lineage>
</organism>
<reference evidence="12 13" key="1">
    <citation type="submission" date="2018-03" db="EMBL/GenBank/DDBJ databases">
        <title>Chitinolytic properties of Streptosporangium nondiastaticum TBG75A20.</title>
        <authorList>
            <person name="Gayathri V."/>
            <person name="Shiburaj S."/>
        </authorList>
    </citation>
    <scope>NUCLEOTIDE SEQUENCE [LARGE SCALE GENOMIC DNA]</scope>
    <source>
        <strain evidence="12 13">TBG75A20</strain>
    </source>
</reference>
<dbReference type="InterPro" id="IPR029479">
    <property type="entry name" value="Nitroreductase"/>
</dbReference>
<dbReference type="NCBIfam" id="TIGR01916">
    <property type="entry name" value="F420_cofE"/>
    <property type="match status" value="1"/>
</dbReference>
<protein>
    <submittedName>
        <fullName evidence="12">Coenzyme F420-0:L-glutamate ligase</fullName>
    </submittedName>
</protein>
<dbReference type="Gene3D" id="3.30.1330.100">
    <property type="entry name" value="CofE-like"/>
    <property type="match status" value="2"/>
</dbReference>
<dbReference type="Pfam" id="PF00881">
    <property type="entry name" value="Nitroreductase"/>
    <property type="match status" value="1"/>
</dbReference>
<dbReference type="Proteomes" id="UP000242427">
    <property type="component" value="Unassembled WGS sequence"/>
</dbReference>
<evidence type="ECO:0000256" key="6">
    <source>
        <dbReference type="ARBA" id="ARBA00023002"/>
    </source>
</evidence>
<keyword evidence="7" id="KW-0342">GTP-binding</keyword>
<dbReference type="InterPro" id="IPR000415">
    <property type="entry name" value="Nitroreductase-like"/>
</dbReference>
<keyword evidence="1 12" id="KW-0436">Ligase</keyword>
<evidence type="ECO:0000256" key="9">
    <source>
        <dbReference type="ARBA" id="ARBA00023268"/>
    </source>
</evidence>
<dbReference type="AlphaFoldDB" id="A0A9X7JPG7"/>
<dbReference type="InterPro" id="IPR019943">
    <property type="entry name" value="F420_FbiB_C"/>
</dbReference>
<dbReference type="FunFam" id="3.40.109.10:FF:000009">
    <property type="entry name" value="Coenzyme F420:L-glutamate ligase"/>
    <property type="match status" value="1"/>
</dbReference>
<dbReference type="PANTHER" id="PTHR47917">
    <property type="match status" value="1"/>
</dbReference>
<dbReference type="GO" id="GO:0052618">
    <property type="term" value="F:coenzyme F420-0:L-glutamate ligase activity"/>
    <property type="evidence" value="ECO:0007669"/>
    <property type="project" value="TreeGrafter"/>
</dbReference>